<evidence type="ECO:0000256" key="1">
    <source>
        <dbReference type="ARBA" id="ARBA00010884"/>
    </source>
</evidence>
<dbReference type="Gene3D" id="3.40.50.1820">
    <property type="entry name" value="alpha/beta hydrolase"/>
    <property type="match status" value="1"/>
</dbReference>
<proteinExistence type="inferred from homology"/>
<keyword evidence="4" id="KW-0378">Hydrolase</keyword>
<evidence type="ECO:0000259" key="3">
    <source>
        <dbReference type="Pfam" id="PF12146"/>
    </source>
</evidence>
<organism evidence="4 5">
    <name type="scientific">Desulfosarcina ovata subsp. ovata</name>
    <dbReference type="NCBI Taxonomy" id="2752305"/>
    <lineage>
        <taxon>Bacteria</taxon>
        <taxon>Pseudomonadati</taxon>
        <taxon>Thermodesulfobacteriota</taxon>
        <taxon>Desulfobacteria</taxon>
        <taxon>Desulfobacterales</taxon>
        <taxon>Desulfosarcinaceae</taxon>
        <taxon>Desulfosarcina</taxon>
    </lineage>
</organism>
<dbReference type="PIRSF" id="PIRSF005211">
    <property type="entry name" value="Ab_hydro_YheT"/>
    <property type="match status" value="1"/>
</dbReference>
<dbReference type="InterPro" id="IPR029058">
    <property type="entry name" value="AB_hydrolase_fold"/>
</dbReference>
<dbReference type="PANTHER" id="PTHR10794">
    <property type="entry name" value="ABHYDROLASE DOMAIN-CONTAINING PROTEIN"/>
    <property type="match status" value="1"/>
</dbReference>
<sequence>MPDVTGRACRTDATPTSPLAPARFCPPVFLRPAMIQTLLASAALRAWGKNSMLAAACETVLTSAEGVRLLGYMSRQPRPHQRGTVVLLHGWEGSANSTYIRTTGRFLFRRGFDVFRLNFRDHGSSHHLNPGIFYAVLLDEVFDAVRQVAEKERGRPIFLAGFSLGGNFALRIARKCAQAPIPGLRHVFAISPVLDPDKATDRIDANRFILHYFLKKWRRSLNTKQHIFPERYDFSDLINSETIREMTERLLVRYSAYDSAMAYFNGYNLVNDGLSEIQLPTTIVTAEDDPIIPVDDFYDLVISGTTRIMVQPHGGHNGFLEGWRMTGWYERVMAETFGSS</sequence>
<evidence type="ECO:0000313" key="4">
    <source>
        <dbReference type="EMBL" id="BBO90913.1"/>
    </source>
</evidence>
<feature type="active site" description="Charge relay system" evidence="2">
    <location>
        <position position="316"/>
    </location>
</feature>
<dbReference type="Pfam" id="PF12146">
    <property type="entry name" value="Hydrolase_4"/>
    <property type="match status" value="1"/>
</dbReference>
<feature type="active site" description="Charge relay system" evidence="2">
    <location>
        <position position="289"/>
    </location>
</feature>
<dbReference type="InterPro" id="IPR050960">
    <property type="entry name" value="AB_hydrolase_4_sf"/>
</dbReference>
<name>A0A5K8ADZ9_9BACT</name>
<dbReference type="Proteomes" id="UP000422108">
    <property type="component" value="Chromosome"/>
</dbReference>
<dbReference type="InterPro" id="IPR022742">
    <property type="entry name" value="Hydrolase_4"/>
</dbReference>
<dbReference type="GO" id="GO:0034338">
    <property type="term" value="F:short-chain carboxylesterase activity"/>
    <property type="evidence" value="ECO:0007669"/>
    <property type="project" value="TreeGrafter"/>
</dbReference>
<reference evidence="4 5" key="1">
    <citation type="submission" date="2019-11" db="EMBL/GenBank/DDBJ databases">
        <title>Comparative genomics of hydrocarbon-degrading Desulfosarcina strains.</title>
        <authorList>
            <person name="Watanabe M."/>
            <person name="Kojima H."/>
            <person name="Fukui M."/>
        </authorList>
    </citation>
    <scope>NUCLEOTIDE SEQUENCE [LARGE SCALE GENOMIC DNA]</scope>
    <source>
        <strain evidence="5">oXyS1</strain>
    </source>
</reference>
<evidence type="ECO:0000256" key="2">
    <source>
        <dbReference type="PIRSR" id="PIRSR005211-1"/>
    </source>
</evidence>
<protein>
    <submittedName>
        <fullName evidence="4">Hydrolase</fullName>
    </submittedName>
</protein>
<dbReference type="SUPFAM" id="SSF53474">
    <property type="entry name" value="alpha/beta-Hydrolases"/>
    <property type="match status" value="1"/>
</dbReference>
<accession>A0A5K8ADZ9</accession>
<keyword evidence="5" id="KW-1185">Reference proteome</keyword>
<dbReference type="AlphaFoldDB" id="A0A5K8ADZ9"/>
<feature type="domain" description="Serine aminopeptidase S33" evidence="3">
    <location>
        <begin position="80"/>
        <end position="321"/>
    </location>
</feature>
<gene>
    <name evidence="4" type="ORF">DSCOOX_40930</name>
</gene>
<comment type="similarity">
    <text evidence="1">Belongs to the AB hydrolase superfamily. AB hydrolase 4 family.</text>
</comment>
<dbReference type="InterPro" id="IPR012020">
    <property type="entry name" value="ABHD4"/>
</dbReference>
<dbReference type="PANTHER" id="PTHR10794:SF63">
    <property type="entry name" value="ALPHA_BETA HYDROLASE 1, ISOFORM A"/>
    <property type="match status" value="1"/>
</dbReference>
<dbReference type="EMBL" id="AP021879">
    <property type="protein sequence ID" value="BBO90913.1"/>
    <property type="molecule type" value="Genomic_DNA"/>
</dbReference>
<dbReference type="GO" id="GO:0047372">
    <property type="term" value="F:monoacylglycerol lipase activity"/>
    <property type="evidence" value="ECO:0007669"/>
    <property type="project" value="TreeGrafter"/>
</dbReference>
<feature type="active site" description="Charge relay system" evidence="2">
    <location>
        <position position="163"/>
    </location>
</feature>
<evidence type="ECO:0000313" key="5">
    <source>
        <dbReference type="Proteomes" id="UP000422108"/>
    </source>
</evidence>